<dbReference type="InterPro" id="IPR022732">
    <property type="entry name" value="Peptidase_S54_GlpG_N"/>
</dbReference>
<dbReference type="PANTHER" id="PTHR43731:SF14">
    <property type="entry name" value="PRESENILIN-ASSOCIATED RHOMBOID-LIKE PROTEIN, MITOCHONDRIAL"/>
    <property type="match status" value="1"/>
</dbReference>
<feature type="transmembrane region" description="Helical" evidence="8">
    <location>
        <begin position="139"/>
        <end position="159"/>
    </location>
</feature>
<dbReference type="Pfam" id="PF01694">
    <property type="entry name" value="Rhomboid"/>
    <property type="match status" value="1"/>
</dbReference>
<evidence type="ECO:0000256" key="8">
    <source>
        <dbReference type="SAM" id="Phobius"/>
    </source>
</evidence>
<keyword evidence="3 8" id="KW-0812">Transmembrane</keyword>
<evidence type="ECO:0000313" key="12">
    <source>
        <dbReference type="Proteomes" id="UP000317977"/>
    </source>
</evidence>
<dbReference type="Proteomes" id="UP000317977">
    <property type="component" value="Unassembled WGS sequence"/>
</dbReference>
<evidence type="ECO:0000256" key="7">
    <source>
        <dbReference type="SAM" id="MobiDB-lite"/>
    </source>
</evidence>
<comment type="similarity">
    <text evidence="2">Belongs to the peptidase S54 family.</text>
</comment>
<dbReference type="InterPro" id="IPR035952">
    <property type="entry name" value="Rhomboid-like_sf"/>
</dbReference>
<protein>
    <submittedName>
        <fullName evidence="11">Rhomboid protease GlpG</fullName>
        <ecNumber evidence="11">3.4.21.105</ecNumber>
    </submittedName>
</protein>
<comment type="subcellular location">
    <subcellularLocation>
        <location evidence="1">Membrane</location>
        <topology evidence="1">Multi-pass membrane protein</topology>
    </subcellularLocation>
</comment>
<dbReference type="SUPFAM" id="SSF144091">
    <property type="entry name" value="Rhomboid-like"/>
    <property type="match status" value="1"/>
</dbReference>
<keyword evidence="5 8" id="KW-1133">Transmembrane helix</keyword>
<sequence length="358" mass="39460">MRRIGTLPDKSTAKKFADFLYTESVETKLLAADGDQWDVWARDEKDVDKARSSLAEFVASPDADRFNATDQANQLRDDRIRRESDRIAKLRQAAAGSPTDSGSSGPAPKPAASSEPPTHSRHPSEIVRRSLGGRVRQQSFPVTIAVIVISVIVSFTTNFGKPRGSAKPGEVTIEQRVYRALSFAERQDYAKSSNDPYVSIRKGQVWRLFTPMFLHGDEFHVAFNMLWIFFLGSVIERLHGSLFFTLLLLVTQLAGMMLQVSLPPLDWLPVSMHGTPFAIGASGAVYGLFGYLWIRPTLDLTYPISLDPINVVLMLGWLVVCMTPYIPNVANGAHLGGLVAGVIAAVISYYATGKFAKR</sequence>
<feature type="transmembrane region" description="Helical" evidence="8">
    <location>
        <begin position="306"/>
        <end position="326"/>
    </location>
</feature>
<comment type="caution">
    <text evidence="11">The sequence shown here is derived from an EMBL/GenBank/DDBJ whole genome shotgun (WGS) entry which is preliminary data.</text>
</comment>
<keyword evidence="11" id="KW-0645">Protease</keyword>
<dbReference type="GO" id="GO:0004252">
    <property type="term" value="F:serine-type endopeptidase activity"/>
    <property type="evidence" value="ECO:0007669"/>
    <property type="project" value="InterPro"/>
</dbReference>
<feature type="transmembrane region" description="Helical" evidence="8">
    <location>
        <begin position="219"/>
        <end position="235"/>
    </location>
</feature>
<name>A0A5C6FBG8_9BACT</name>
<dbReference type="InterPro" id="IPR050925">
    <property type="entry name" value="Rhomboid_protease_S54"/>
</dbReference>
<organism evidence="11 12">
    <name type="scientific">Rubripirellula reticaptiva</name>
    <dbReference type="NCBI Taxonomy" id="2528013"/>
    <lineage>
        <taxon>Bacteria</taxon>
        <taxon>Pseudomonadati</taxon>
        <taxon>Planctomycetota</taxon>
        <taxon>Planctomycetia</taxon>
        <taxon>Pirellulales</taxon>
        <taxon>Pirellulaceae</taxon>
        <taxon>Rubripirellula</taxon>
    </lineage>
</organism>
<dbReference type="Pfam" id="PF12122">
    <property type="entry name" value="Rhomboid_N"/>
    <property type="match status" value="1"/>
</dbReference>
<dbReference type="PANTHER" id="PTHR43731">
    <property type="entry name" value="RHOMBOID PROTEASE"/>
    <property type="match status" value="1"/>
</dbReference>
<evidence type="ECO:0000256" key="2">
    <source>
        <dbReference type="ARBA" id="ARBA00009045"/>
    </source>
</evidence>
<keyword evidence="4 11" id="KW-0378">Hydrolase</keyword>
<proteinExistence type="inferred from homology"/>
<evidence type="ECO:0000256" key="5">
    <source>
        <dbReference type="ARBA" id="ARBA00022989"/>
    </source>
</evidence>
<evidence type="ECO:0000259" key="10">
    <source>
        <dbReference type="Pfam" id="PF12122"/>
    </source>
</evidence>
<feature type="transmembrane region" description="Helical" evidence="8">
    <location>
        <begin position="274"/>
        <end position="294"/>
    </location>
</feature>
<feature type="domain" description="Peptidase S54 rhomboid" evidence="9">
    <location>
        <begin position="202"/>
        <end position="348"/>
    </location>
</feature>
<dbReference type="Gene3D" id="3.30.70.2350">
    <property type="match status" value="1"/>
</dbReference>
<keyword evidence="6 8" id="KW-0472">Membrane</keyword>
<dbReference type="EMBL" id="SJPX01000001">
    <property type="protein sequence ID" value="TWU57920.1"/>
    <property type="molecule type" value="Genomic_DNA"/>
</dbReference>
<dbReference type="Gene3D" id="1.20.1540.10">
    <property type="entry name" value="Rhomboid-like"/>
    <property type="match status" value="1"/>
</dbReference>
<evidence type="ECO:0000256" key="6">
    <source>
        <dbReference type="ARBA" id="ARBA00023136"/>
    </source>
</evidence>
<dbReference type="InterPro" id="IPR022764">
    <property type="entry name" value="Peptidase_S54_rhomboid_dom"/>
</dbReference>
<keyword evidence="12" id="KW-1185">Reference proteome</keyword>
<dbReference type="RefSeq" id="WP_146532732.1">
    <property type="nucleotide sequence ID" value="NZ_SJPX01000001.1"/>
</dbReference>
<gene>
    <name evidence="11" type="primary">glpG</name>
    <name evidence="11" type="ORF">Poly59_08290</name>
</gene>
<evidence type="ECO:0000256" key="4">
    <source>
        <dbReference type="ARBA" id="ARBA00022801"/>
    </source>
</evidence>
<evidence type="ECO:0000256" key="1">
    <source>
        <dbReference type="ARBA" id="ARBA00004141"/>
    </source>
</evidence>
<feature type="compositionally biased region" description="Basic and acidic residues" evidence="7">
    <location>
        <begin position="75"/>
        <end position="88"/>
    </location>
</feature>
<accession>A0A5C6FBG8</accession>
<evidence type="ECO:0000313" key="11">
    <source>
        <dbReference type="EMBL" id="TWU57920.1"/>
    </source>
</evidence>
<dbReference type="AlphaFoldDB" id="A0A5C6FBG8"/>
<feature type="transmembrane region" description="Helical" evidence="8">
    <location>
        <begin position="242"/>
        <end position="262"/>
    </location>
</feature>
<feature type="transmembrane region" description="Helical" evidence="8">
    <location>
        <begin position="332"/>
        <end position="352"/>
    </location>
</feature>
<dbReference type="GO" id="GO:0006508">
    <property type="term" value="P:proteolysis"/>
    <property type="evidence" value="ECO:0007669"/>
    <property type="project" value="UniProtKB-KW"/>
</dbReference>
<dbReference type="OrthoDB" id="9813074at2"/>
<feature type="region of interest" description="Disordered" evidence="7">
    <location>
        <begin position="61"/>
        <end position="124"/>
    </location>
</feature>
<reference evidence="11 12" key="1">
    <citation type="submission" date="2019-02" db="EMBL/GenBank/DDBJ databases">
        <title>Deep-cultivation of Planctomycetes and their phenomic and genomic characterization uncovers novel biology.</title>
        <authorList>
            <person name="Wiegand S."/>
            <person name="Jogler M."/>
            <person name="Boedeker C."/>
            <person name="Pinto D."/>
            <person name="Vollmers J."/>
            <person name="Rivas-Marin E."/>
            <person name="Kohn T."/>
            <person name="Peeters S.H."/>
            <person name="Heuer A."/>
            <person name="Rast P."/>
            <person name="Oberbeckmann S."/>
            <person name="Bunk B."/>
            <person name="Jeske O."/>
            <person name="Meyerdierks A."/>
            <person name="Storesund J.E."/>
            <person name="Kallscheuer N."/>
            <person name="Luecker S."/>
            <person name="Lage O.M."/>
            <person name="Pohl T."/>
            <person name="Merkel B.J."/>
            <person name="Hornburger P."/>
            <person name="Mueller R.-W."/>
            <person name="Bruemmer F."/>
            <person name="Labrenz M."/>
            <person name="Spormann A.M."/>
            <person name="Op Den Camp H."/>
            <person name="Overmann J."/>
            <person name="Amann R."/>
            <person name="Jetten M.S.M."/>
            <person name="Mascher T."/>
            <person name="Medema M.H."/>
            <person name="Devos D.P."/>
            <person name="Kaster A.-K."/>
            <person name="Ovreas L."/>
            <person name="Rohde M."/>
            <person name="Galperin M.Y."/>
            <person name="Jogler C."/>
        </authorList>
    </citation>
    <scope>NUCLEOTIDE SEQUENCE [LARGE SCALE GENOMIC DNA]</scope>
    <source>
        <strain evidence="11 12">Poly59</strain>
    </source>
</reference>
<feature type="domain" description="Peptidase S54 GlpG peptidase N-terminal" evidence="10">
    <location>
        <begin position="1"/>
        <end position="72"/>
    </location>
</feature>
<dbReference type="EC" id="3.4.21.105" evidence="11"/>
<evidence type="ECO:0000256" key="3">
    <source>
        <dbReference type="ARBA" id="ARBA00022692"/>
    </source>
</evidence>
<dbReference type="InterPro" id="IPR038236">
    <property type="entry name" value="GlpG_N_sf"/>
</dbReference>
<feature type="compositionally biased region" description="Low complexity" evidence="7">
    <location>
        <begin position="101"/>
        <end position="117"/>
    </location>
</feature>
<evidence type="ECO:0000259" key="9">
    <source>
        <dbReference type="Pfam" id="PF01694"/>
    </source>
</evidence>
<dbReference type="GO" id="GO:0016020">
    <property type="term" value="C:membrane"/>
    <property type="evidence" value="ECO:0007669"/>
    <property type="project" value="UniProtKB-SubCell"/>
</dbReference>